<dbReference type="SUPFAM" id="SSF51556">
    <property type="entry name" value="Metallo-dependent hydrolases"/>
    <property type="match status" value="1"/>
</dbReference>
<evidence type="ECO:0000313" key="1">
    <source>
        <dbReference type="EMBL" id="RJF90720.1"/>
    </source>
</evidence>
<dbReference type="AlphaFoldDB" id="A0A418WL32"/>
<organism evidence="1 2">
    <name type="scientific">Sphingomonas cavernae</name>
    <dbReference type="NCBI Taxonomy" id="2320861"/>
    <lineage>
        <taxon>Bacteria</taxon>
        <taxon>Pseudomonadati</taxon>
        <taxon>Pseudomonadota</taxon>
        <taxon>Alphaproteobacteria</taxon>
        <taxon>Sphingomonadales</taxon>
        <taxon>Sphingomonadaceae</taxon>
        <taxon>Sphingomonas</taxon>
    </lineage>
</organism>
<gene>
    <name evidence="1" type="ORF">D3876_10965</name>
</gene>
<dbReference type="Proteomes" id="UP000286100">
    <property type="component" value="Unassembled WGS sequence"/>
</dbReference>
<evidence type="ECO:0000313" key="2">
    <source>
        <dbReference type="Proteomes" id="UP000286100"/>
    </source>
</evidence>
<dbReference type="EMBL" id="QYUM01000003">
    <property type="protein sequence ID" value="RJF90720.1"/>
    <property type="molecule type" value="Genomic_DNA"/>
</dbReference>
<name>A0A418WL32_9SPHN</name>
<dbReference type="InterPro" id="IPR032466">
    <property type="entry name" value="Metal_Hydrolase"/>
</dbReference>
<accession>A0A418WL32</accession>
<evidence type="ECO:0008006" key="3">
    <source>
        <dbReference type="Google" id="ProtNLM"/>
    </source>
</evidence>
<comment type="caution">
    <text evidence="1">The sequence shown here is derived from an EMBL/GenBank/DDBJ whole genome shotgun (WGS) entry which is preliminary data.</text>
</comment>
<keyword evidence="2" id="KW-1185">Reference proteome</keyword>
<dbReference type="Gene3D" id="3.20.20.140">
    <property type="entry name" value="Metal-dependent hydrolases"/>
    <property type="match status" value="1"/>
</dbReference>
<protein>
    <recommendedName>
        <fullName evidence="3">Membrane dipeptidase (Peptidase family M19)</fullName>
    </recommendedName>
</protein>
<proteinExistence type="predicted"/>
<sequence length="692" mass="74432">MQVGILLTAVLCAGCDEKKTAKVEDPPLMGLADYHLHQFGFMGFGGTAFNHTNDPTAPCLPPLPFGNSLAVQDLVRLAMFKDASEQFQRGHCNPTGTSQASQRVDTDNLKRAWQYGLRLVVMFAVSSEFLCEAGGLTENCPSDRRAIEAQIQAAKALQDAIDTEAGGAGLGWYRIVTTPKEARDAITKGKLAVVLGIEAANAFGCRIESSSQVPSVRMVPSDTGTEKAYRNNCDSGYLTQEQFSGHAAADEDLSKFGKQSTHKALALFERYWQLGARHFYLTHNIDGIAGGTALGIDLLHSEGNPSGAYPGATVADKLPEVNRVIAGIRPPNTRQPCPTLFRYDGGKCNARGLSPEGQELTKVMAAHGAVIDADHVSYKARREMLGTADNSLLAGAYPLVSSHSGATRLFTCGDRTECNENNEGQLREEDIDAMIRTGGAFAPRLPPATRTVSEITWPEGATVAPHKCGGTTETFIQTYRFLVEKLRGGRLINGKPAFAGIGIGTDFGAPVPVFARGRFLRTNQTVTGGDFSYLLIETPPVYGSCYAESSSEPRLSYPFTSTSPLSLGVPFDKATTPWDGRPNQPGYDVGVDGVVHIGMIPDFVEEMRVLGLTKEEMDPLWYGAEAYIRAWEAAEAWMPGFDAEGKAGIREKCEADRARYLEAMDPGQVANAVTALRALLASACRGTPQPSA</sequence>
<reference evidence="1 2" key="1">
    <citation type="submission" date="2018-09" db="EMBL/GenBank/DDBJ databases">
        <authorList>
            <person name="Zhu H."/>
        </authorList>
    </citation>
    <scope>NUCLEOTIDE SEQUENCE [LARGE SCALE GENOMIC DNA]</scope>
    <source>
        <strain evidence="1 2">K2R01-6</strain>
    </source>
</reference>